<accession>A0A6M9PK92</accession>
<name>A0A6M9PK92_9BURK</name>
<gene>
    <name evidence="1" type="ORF">DN92_00705</name>
</gene>
<dbReference type="RefSeq" id="WP_173959449.1">
    <property type="nucleotide sequence ID" value="NZ_CBCSCC010000001.1"/>
</dbReference>
<evidence type="ECO:0000313" key="1">
    <source>
        <dbReference type="EMBL" id="QKM59678.1"/>
    </source>
</evidence>
<sequence length="59" mass="6642">MRPNMSSNLPKIALNPGVNSIEFTEECRYQSALATLADRSNSDLTNFLDQALLDLEERQ</sequence>
<protein>
    <submittedName>
        <fullName evidence="1">Uncharacterized protein</fullName>
    </submittedName>
</protein>
<reference evidence="1 2" key="1">
    <citation type="submission" date="2018-04" db="EMBL/GenBank/DDBJ databases">
        <title>Polynucleobacter sp. UK-Long2-W17 genome.</title>
        <authorList>
            <person name="Hahn M.W."/>
        </authorList>
    </citation>
    <scope>NUCLEOTIDE SEQUENCE [LARGE SCALE GENOMIC DNA]</scope>
    <source>
        <strain evidence="1 2">UK-Long2-W17</strain>
    </source>
</reference>
<dbReference type="KEGG" id="pard:DN92_00705"/>
<evidence type="ECO:0000313" key="2">
    <source>
        <dbReference type="Proteomes" id="UP000501090"/>
    </source>
</evidence>
<dbReference type="InterPro" id="IPR021558">
    <property type="entry name" value="MazE-like"/>
</dbReference>
<dbReference type="Proteomes" id="UP000501090">
    <property type="component" value="Chromosome"/>
</dbReference>
<keyword evidence="2" id="KW-1185">Reference proteome</keyword>
<dbReference type="AlphaFoldDB" id="A0A6M9PK92"/>
<dbReference type="EMBL" id="CP028940">
    <property type="protein sequence ID" value="QKM59678.1"/>
    <property type="molecule type" value="Genomic_DNA"/>
</dbReference>
<dbReference type="Pfam" id="PF11455">
    <property type="entry name" value="MazE-like"/>
    <property type="match status" value="1"/>
</dbReference>
<proteinExistence type="predicted"/>
<organism evidence="1 2">
    <name type="scientific">Polynucleobacter arcticus</name>
    <dbReference type="NCBI Taxonomy" id="1743165"/>
    <lineage>
        <taxon>Bacteria</taxon>
        <taxon>Pseudomonadati</taxon>
        <taxon>Pseudomonadota</taxon>
        <taxon>Betaproteobacteria</taxon>
        <taxon>Burkholderiales</taxon>
        <taxon>Burkholderiaceae</taxon>
        <taxon>Polynucleobacter</taxon>
    </lineage>
</organism>